<name>A0A0A0IYF8_9MICO</name>
<sequence length="134" mass="13982">MAWLALGLSALSFLIATSVAILYAADRLSDDAPLESAESYSLYDAGLPAWGTVGLTTTGRASKGMVEGSVERALQGAVEDFGGSADDITGVRCKDLANVKQDSVASCSLMIQDYPGTAVLTFLDDNGSYLVTLY</sequence>
<protein>
    <recommendedName>
        <fullName evidence="3">DUF4333 domain-containing protein</fullName>
    </recommendedName>
</protein>
<dbReference type="AlphaFoldDB" id="A0A0A0IYF8"/>
<dbReference type="RefSeq" id="WP_035919305.1">
    <property type="nucleotide sequence ID" value="NZ_AVPJ01000027.1"/>
</dbReference>
<proteinExistence type="predicted"/>
<accession>A0A0A0IYF8</accession>
<keyword evidence="2" id="KW-1185">Reference proteome</keyword>
<evidence type="ECO:0000313" key="2">
    <source>
        <dbReference type="Proteomes" id="UP000030002"/>
    </source>
</evidence>
<dbReference type="Proteomes" id="UP000030002">
    <property type="component" value="Unassembled WGS sequence"/>
</dbReference>
<dbReference type="eggNOG" id="ENOG503241C">
    <property type="taxonomic scope" value="Bacteria"/>
</dbReference>
<evidence type="ECO:0008006" key="3">
    <source>
        <dbReference type="Google" id="ProtNLM"/>
    </source>
</evidence>
<dbReference type="EMBL" id="AVPJ01000027">
    <property type="protein sequence ID" value="KGN29838.1"/>
    <property type="molecule type" value="Genomic_DNA"/>
</dbReference>
<gene>
    <name evidence="1" type="ORF">N802_10440</name>
</gene>
<reference evidence="1 2" key="1">
    <citation type="submission" date="2013-08" db="EMBL/GenBank/DDBJ databases">
        <title>The genome sequence of Knoellia sinensis.</title>
        <authorList>
            <person name="Zhu W."/>
            <person name="Wang G."/>
        </authorList>
    </citation>
    <scope>NUCLEOTIDE SEQUENCE [LARGE SCALE GENOMIC DNA]</scope>
    <source>
        <strain evidence="1 2">KCTC 19936</strain>
    </source>
</reference>
<evidence type="ECO:0000313" key="1">
    <source>
        <dbReference type="EMBL" id="KGN29838.1"/>
    </source>
</evidence>
<organism evidence="1 2">
    <name type="scientific">Knoellia sinensis KCTC 19936</name>
    <dbReference type="NCBI Taxonomy" id="1385520"/>
    <lineage>
        <taxon>Bacteria</taxon>
        <taxon>Bacillati</taxon>
        <taxon>Actinomycetota</taxon>
        <taxon>Actinomycetes</taxon>
        <taxon>Micrococcales</taxon>
        <taxon>Intrasporangiaceae</taxon>
        <taxon>Knoellia</taxon>
    </lineage>
</organism>
<comment type="caution">
    <text evidence="1">The sequence shown here is derived from an EMBL/GenBank/DDBJ whole genome shotgun (WGS) entry which is preliminary data.</text>
</comment>
<dbReference type="OrthoDB" id="4843773at2"/>